<proteinExistence type="predicted"/>
<dbReference type="Proteomes" id="UP000261540">
    <property type="component" value="Unplaced"/>
</dbReference>
<dbReference type="AlphaFoldDB" id="A0A3B3R3I5"/>
<evidence type="ECO:0000313" key="3">
    <source>
        <dbReference type="Proteomes" id="UP000261540"/>
    </source>
</evidence>
<evidence type="ECO:0000259" key="1">
    <source>
        <dbReference type="PROSITE" id="PS50878"/>
    </source>
</evidence>
<evidence type="ECO:0000313" key="2">
    <source>
        <dbReference type="Ensembl" id="ENSPKIP00000013332.1"/>
    </source>
</evidence>
<keyword evidence="3" id="KW-1185">Reference proteome</keyword>
<sequence length="226" mass="24968">PEKKKKNMGSIKAVETIKLEVDVNVGTPNSKDERIPGFCITVYLKFKRFDSGVHQGWVLAPTLVVGSSGCGASVGEERFTDLDFTDDAVILAESIEALIGALERLSKESECLGFRVSWIKTKIQAFNDFLGTAISSVSVCGENVDLVERFTYISSDIHVSGDSSFWCTYKHALHLRQKNDIMKSTDTTLSTKVCMVKSIVFPVVMYGCENWTGSKAECKRTDTVEL</sequence>
<feature type="domain" description="Reverse transcriptase" evidence="1">
    <location>
        <begin position="1"/>
        <end position="134"/>
    </location>
</feature>
<protein>
    <recommendedName>
        <fullName evidence="1">Reverse transcriptase domain-containing protein</fullName>
    </recommendedName>
</protein>
<organism evidence="2 3">
    <name type="scientific">Paramormyrops kingsleyae</name>
    <dbReference type="NCBI Taxonomy" id="1676925"/>
    <lineage>
        <taxon>Eukaryota</taxon>
        <taxon>Metazoa</taxon>
        <taxon>Chordata</taxon>
        <taxon>Craniata</taxon>
        <taxon>Vertebrata</taxon>
        <taxon>Euteleostomi</taxon>
        <taxon>Actinopterygii</taxon>
        <taxon>Neopterygii</taxon>
        <taxon>Teleostei</taxon>
        <taxon>Osteoglossocephala</taxon>
        <taxon>Osteoglossomorpha</taxon>
        <taxon>Osteoglossiformes</taxon>
        <taxon>Mormyridae</taxon>
        <taxon>Paramormyrops</taxon>
    </lineage>
</organism>
<dbReference type="PANTHER" id="PTHR47027">
    <property type="entry name" value="REVERSE TRANSCRIPTASE DOMAIN-CONTAINING PROTEIN"/>
    <property type="match status" value="1"/>
</dbReference>
<name>A0A3B3R3I5_9TELE</name>
<dbReference type="InterPro" id="IPR000477">
    <property type="entry name" value="RT_dom"/>
</dbReference>
<accession>A0A3B3R3I5</accession>
<reference evidence="2" key="1">
    <citation type="submission" date="2025-08" db="UniProtKB">
        <authorList>
            <consortium name="Ensembl"/>
        </authorList>
    </citation>
    <scope>IDENTIFICATION</scope>
</reference>
<reference evidence="2" key="2">
    <citation type="submission" date="2025-09" db="UniProtKB">
        <authorList>
            <consortium name="Ensembl"/>
        </authorList>
    </citation>
    <scope>IDENTIFICATION</scope>
</reference>
<dbReference type="Ensembl" id="ENSPKIT00000037752.1">
    <property type="protein sequence ID" value="ENSPKIP00000013332.1"/>
    <property type="gene ID" value="ENSPKIG00000000807.1"/>
</dbReference>
<dbReference type="PROSITE" id="PS50878">
    <property type="entry name" value="RT_POL"/>
    <property type="match status" value="1"/>
</dbReference>
<dbReference type="GeneTree" id="ENSGT01090000260328"/>
<dbReference type="PANTHER" id="PTHR47027:SF24">
    <property type="entry name" value="RIBONUCLEASE H"/>
    <property type="match status" value="1"/>
</dbReference>